<dbReference type="AlphaFoldDB" id="C8V1J6"/>
<sequence length="47" mass="5350">MALTRIQIIPAQDDRSLCSRLPEKLQSRIQTLLATITASRSTLGYRY</sequence>
<dbReference type="GeneID" id="74897082"/>
<dbReference type="RefSeq" id="XP_050466956.1">
    <property type="nucleotide sequence ID" value="XM_050611527.1"/>
</dbReference>
<gene>
    <name evidence="1" type="ORF">ANIA_11506</name>
</gene>
<dbReference type="EMBL" id="BN001301">
    <property type="protein sequence ID" value="CBF69859.1"/>
    <property type="molecule type" value="Genomic_DNA"/>
</dbReference>
<name>C8V1J6_EMENI</name>
<evidence type="ECO:0000313" key="1">
    <source>
        <dbReference type="EMBL" id="CBF69859.1"/>
    </source>
</evidence>
<evidence type="ECO:0000313" key="2">
    <source>
        <dbReference type="Proteomes" id="UP000000560"/>
    </source>
</evidence>
<organism evidence="1 2">
    <name type="scientific">Emericella nidulans (strain FGSC A4 / ATCC 38163 / CBS 112.46 / NRRL 194 / M139)</name>
    <name type="common">Aspergillus nidulans</name>
    <dbReference type="NCBI Taxonomy" id="227321"/>
    <lineage>
        <taxon>Eukaryota</taxon>
        <taxon>Fungi</taxon>
        <taxon>Dikarya</taxon>
        <taxon>Ascomycota</taxon>
        <taxon>Pezizomycotina</taxon>
        <taxon>Eurotiomycetes</taxon>
        <taxon>Eurotiomycetidae</taxon>
        <taxon>Eurotiales</taxon>
        <taxon>Aspergillaceae</taxon>
        <taxon>Aspergillus</taxon>
        <taxon>Aspergillus subgen. Nidulantes</taxon>
    </lineage>
</organism>
<dbReference type="KEGG" id="ani:ANIA_11506"/>
<dbReference type="HOGENOM" id="CLU_3175380_0_0_1"/>
<reference evidence="2" key="2">
    <citation type="journal article" date="2009" name="Fungal Genet. Biol.">
        <title>The 2008 update of the Aspergillus nidulans genome annotation: a community effort.</title>
        <authorList>
            <person name="Wortman J.R."/>
            <person name="Gilsenan J.M."/>
            <person name="Joardar V."/>
            <person name="Deegan J."/>
            <person name="Clutterbuck J."/>
            <person name="Andersen M.R."/>
            <person name="Archer D."/>
            <person name="Bencina M."/>
            <person name="Braus G."/>
            <person name="Coutinho P."/>
            <person name="von Dohren H."/>
            <person name="Doonan J."/>
            <person name="Driessen A.J."/>
            <person name="Durek P."/>
            <person name="Espeso E."/>
            <person name="Fekete E."/>
            <person name="Flipphi M."/>
            <person name="Estrada C.G."/>
            <person name="Geysens S."/>
            <person name="Goldman G."/>
            <person name="de Groot P.W."/>
            <person name="Hansen K."/>
            <person name="Harris S.D."/>
            <person name="Heinekamp T."/>
            <person name="Helmstaedt K."/>
            <person name="Henrissat B."/>
            <person name="Hofmann G."/>
            <person name="Homan T."/>
            <person name="Horio T."/>
            <person name="Horiuchi H."/>
            <person name="James S."/>
            <person name="Jones M."/>
            <person name="Karaffa L."/>
            <person name="Karanyi Z."/>
            <person name="Kato M."/>
            <person name="Keller N."/>
            <person name="Kelly D.E."/>
            <person name="Kiel J.A."/>
            <person name="Kim J.M."/>
            <person name="van der Klei I.J."/>
            <person name="Klis F.M."/>
            <person name="Kovalchuk A."/>
            <person name="Krasevec N."/>
            <person name="Kubicek C.P."/>
            <person name="Liu B."/>
            <person name="Maccabe A."/>
            <person name="Meyer V."/>
            <person name="Mirabito P."/>
            <person name="Miskei M."/>
            <person name="Mos M."/>
            <person name="Mullins J."/>
            <person name="Nelson D.R."/>
            <person name="Nielsen J."/>
            <person name="Oakley B.R."/>
            <person name="Osmani S.A."/>
            <person name="Pakula T."/>
            <person name="Paszewski A."/>
            <person name="Paulsen I."/>
            <person name="Pilsyk S."/>
            <person name="Pocsi I."/>
            <person name="Punt P.J."/>
            <person name="Ram A.F."/>
            <person name="Ren Q."/>
            <person name="Robellet X."/>
            <person name="Robson G."/>
            <person name="Seiboth B."/>
            <person name="van Solingen P."/>
            <person name="Specht T."/>
            <person name="Sun J."/>
            <person name="Taheri-Talesh N."/>
            <person name="Takeshita N."/>
            <person name="Ussery D."/>
            <person name="vanKuyk P.A."/>
            <person name="Visser H."/>
            <person name="van de Vondervoort P.J."/>
            <person name="de Vries R.P."/>
            <person name="Walton J."/>
            <person name="Xiang X."/>
            <person name="Xiong Y."/>
            <person name="Zeng A.P."/>
            <person name="Brandt B.W."/>
            <person name="Cornell M.J."/>
            <person name="van den Hondel C.A."/>
            <person name="Visser J."/>
            <person name="Oliver S.G."/>
            <person name="Turner G."/>
        </authorList>
    </citation>
    <scope>GENOME REANNOTATION</scope>
    <source>
        <strain evidence="2">FGSC A4 / ATCC 38163 / CBS 112.46 / NRRL 194 / M139</strain>
    </source>
</reference>
<accession>C8V1J6</accession>
<dbReference type="Proteomes" id="UP000000560">
    <property type="component" value="Chromosome I"/>
</dbReference>
<protein>
    <submittedName>
        <fullName evidence="1">Uncharacterized protein</fullName>
    </submittedName>
</protein>
<proteinExistence type="predicted"/>
<reference evidence="2" key="1">
    <citation type="journal article" date="2005" name="Nature">
        <title>Sequencing of Aspergillus nidulans and comparative analysis with A. fumigatus and A. oryzae.</title>
        <authorList>
            <person name="Galagan J.E."/>
            <person name="Calvo S.E."/>
            <person name="Cuomo C."/>
            <person name="Ma L.J."/>
            <person name="Wortman J.R."/>
            <person name="Batzoglou S."/>
            <person name="Lee S.I."/>
            <person name="Basturkmen M."/>
            <person name="Spevak C.C."/>
            <person name="Clutterbuck J."/>
            <person name="Kapitonov V."/>
            <person name="Jurka J."/>
            <person name="Scazzocchio C."/>
            <person name="Farman M."/>
            <person name="Butler J."/>
            <person name="Purcell S."/>
            <person name="Harris S."/>
            <person name="Braus G.H."/>
            <person name="Draht O."/>
            <person name="Busch S."/>
            <person name="D'Enfert C."/>
            <person name="Bouchier C."/>
            <person name="Goldman G.H."/>
            <person name="Bell-Pedersen D."/>
            <person name="Griffiths-Jones S."/>
            <person name="Doonan J.H."/>
            <person name="Yu J."/>
            <person name="Vienken K."/>
            <person name="Pain A."/>
            <person name="Freitag M."/>
            <person name="Selker E.U."/>
            <person name="Archer D.B."/>
            <person name="Penalva M.A."/>
            <person name="Oakley B.R."/>
            <person name="Momany M."/>
            <person name="Tanaka T."/>
            <person name="Kumagai T."/>
            <person name="Asai K."/>
            <person name="Machida M."/>
            <person name="Nierman W.C."/>
            <person name="Denning D.W."/>
            <person name="Caddick M."/>
            <person name="Hynes M."/>
            <person name="Paoletti M."/>
            <person name="Fischer R."/>
            <person name="Miller B."/>
            <person name="Dyer P."/>
            <person name="Sachs M.S."/>
            <person name="Osmani S.A."/>
            <person name="Birren B.W."/>
        </authorList>
    </citation>
    <scope>NUCLEOTIDE SEQUENCE [LARGE SCALE GENOMIC DNA]</scope>
    <source>
        <strain evidence="2">FGSC A4 / ATCC 38163 / CBS 112.46 / NRRL 194 / M139</strain>
    </source>
</reference>
<keyword evidence="2" id="KW-1185">Reference proteome</keyword>
<dbReference type="InParanoid" id="C8V1J6"/>